<evidence type="ECO:0000256" key="14">
    <source>
        <dbReference type="PIRSR" id="PIRSR001461-3"/>
    </source>
</evidence>
<comment type="function">
    <text evidence="10">Catalyzes the reversible epimerization of D-ribulose 5-phosphate to D-xylulose 5-phosphate.</text>
</comment>
<feature type="binding site" evidence="10">
    <location>
        <begin position="187"/>
        <end position="189"/>
    </location>
    <ligand>
        <name>substrate</name>
    </ligand>
</feature>
<dbReference type="GO" id="GO:0046872">
    <property type="term" value="F:metal ion binding"/>
    <property type="evidence" value="ECO:0007669"/>
    <property type="project" value="UniProtKB-UniRule"/>
</dbReference>
<feature type="active site" description="Proton acceptor" evidence="10 12">
    <location>
        <position position="46"/>
    </location>
</feature>
<feature type="binding site" evidence="10 13">
    <location>
        <position position="77"/>
    </location>
    <ligand>
        <name>a divalent metal cation</name>
        <dbReference type="ChEBI" id="CHEBI:60240"/>
    </ligand>
</feature>
<keyword evidence="9 10" id="KW-0413">Isomerase</keyword>
<dbReference type="GO" id="GO:0019323">
    <property type="term" value="P:pentose catabolic process"/>
    <property type="evidence" value="ECO:0007669"/>
    <property type="project" value="UniProtKB-UniRule"/>
</dbReference>
<comment type="catalytic activity">
    <reaction evidence="1 10 11">
        <text>D-ribulose 5-phosphate = D-xylulose 5-phosphate</text>
        <dbReference type="Rhea" id="RHEA:13677"/>
        <dbReference type="ChEBI" id="CHEBI:57737"/>
        <dbReference type="ChEBI" id="CHEBI:58121"/>
        <dbReference type="EC" id="5.1.3.1"/>
    </reaction>
</comment>
<evidence type="ECO:0000313" key="16">
    <source>
        <dbReference type="Proteomes" id="UP000824132"/>
    </source>
</evidence>
<reference evidence="15" key="2">
    <citation type="submission" date="2021-04" db="EMBL/GenBank/DDBJ databases">
        <authorList>
            <person name="Gilroy R."/>
        </authorList>
    </citation>
    <scope>NUCLEOTIDE SEQUENCE</scope>
    <source>
        <strain evidence="15">CHK187-5294</strain>
    </source>
</reference>
<feature type="binding site" evidence="10 13">
    <location>
        <position position="46"/>
    </location>
    <ligand>
        <name>a divalent metal cation</name>
        <dbReference type="ChEBI" id="CHEBI:60240"/>
    </ligand>
</feature>
<dbReference type="PROSITE" id="PS01086">
    <property type="entry name" value="RIBUL_P_3_EPIMER_2"/>
    <property type="match status" value="1"/>
</dbReference>
<feature type="active site" description="Proton donor" evidence="10 12">
    <location>
        <position position="187"/>
    </location>
</feature>
<evidence type="ECO:0000313" key="15">
    <source>
        <dbReference type="EMBL" id="HIZ03997.1"/>
    </source>
</evidence>
<keyword evidence="13" id="KW-0170">Cobalt</keyword>
<comment type="caution">
    <text evidence="10">Lacks conserved residue(s) required for the propagation of feature annotation.</text>
</comment>
<comment type="cofactor">
    <cofactor evidence="2">
        <name>Mn(2+)</name>
        <dbReference type="ChEBI" id="CHEBI:29035"/>
    </cofactor>
</comment>
<evidence type="ECO:0000256" key="1">
    <source>
        <dbReference type="ARBA" id="ARBA00001782"/>
    </source>
</evidence>
<keyword evidence="10 11" id="KW-0119">Carbohydrate metabolism</keyword>
<name>A0A9D2D002_9FIRM</name>
<reference evidence="15" key="1">
    <citation type="journal article" date="2021" name="PeerJ">
        <title>Extensive microbial diversity within the chicken gut microbiome revealed by metagenomics and culture.</title>
        <authorList>
            <person name="Gilroy R."/>
            <person name="Ravi A."/>
            <person name="Getino M."/>
            <person name="Pursley I."/>
            <person name="Horton D.L."/>
            <person name="Alikhan N.F."/>
            <person name="Baker D."/>
            <person name="Gharbi K."/>
            <person name="Hall N."/>
            <person name="Watson M."/>
            <person name="Adriaenssens E.M."/>
            <person name="Foster-Nyarko E."/>
            <person name="Jarju S."/>
            <person name="Secka A."/>
            <person name="Antonio M."/>
            <person name="Oren A."/>
            <person name="Chaudhuri R.R."/>
            <person name="La Ragione R."/>
            <person name="Hildebrand F."/>
            <person name="Pallen M.J."/>
        </authorList>
    </citation>
    <scope>NUCLEOTIDE SEQUENCE</scope>
    <source>
        <strain evidence="15">CHK187-5294</strain>
    </source>
</reference>
<dbReference type="PANTHER" id="PTHR11749">
    <property type="entry name" value="RIBULOSE-5-PHOSPHATE-3-EPIMERASE"/>
    <property type="match status" value="1"/>
</dbReference>
<comment type="cofactor">
    <cofactor evidence="3">
        <name>Co(2+)</name>
        <dbReference type="ChEBI" id="CHEBI:48828"/>
    </cofactor>
</comment>
<evidence type="ECO:0000256" key="3">
    <source>
        <dbReference type="ARBA" id="ARBA00001941"/>
    </source>
</evidence>
<dbReference type="GO" id="GO:0006098">
    <property type="term" value="P:pentose-phosphate shunt"/>
    <property type="evidence" value="ECO:0007669"/>
    <property type="project" value="UniProtKB-UniRule"/>
</dbReference>
<sequence length="228" mass="24928">MADCLKGGKMYNEIKIAPSVLSADFAAMGAEVERLEKCGADLVHCDVMDGTFVPKITFGCDMIAAIRRHTLLPLDVHLMVVNPQNQVRLFAEAGASVITVHREACGEDLKNVLRLIKNCGARCGVVINPDTSLKEVYDCLELCDTLLIMSVYPGLGGQKFIEYVLPKVEEARRIFDAQGIAKDIEIDGGITEENVRRVKDAGANVIVTGNTVFKSEDMAKTIRNLKTL</sequence>
<feature type="binding site" evidence="14">
    <location>
        <begin position="154"/>
        <end position="157"/>
    </location>
    <ligand>
        <name>substrate</name>
    </ligand>
</feature>
<feature type="binding site" evidence="10 13">
    <location>
        <position position="44"/>
    </location>
    <ligand>
        <name>a divalent metal cation</name>
        <dbReference type="ChEBI" id="CHEBI:60240"/>
    </ligand>
</feature>
<dbReference type="SUPFAM" id="SSF51366">
    <property type="entry name" value="Ribulose-phoshate binding barrel"/>
    <property type="match status" value="1"/>
</dbReference>
<dbReference type="GO" id="GO:0005737">
    <property type="term" value="C:cytoplasm"/>
    <property type="evidence" value="ECO:0007669"/>
    <property type="project" value="UniProtKB-ARBA"/>
</dbReference>
<feature type="binding site" evidence="10 14">
    <location>
        <position position="77"/>
    </location>
    <ligand>
        <name>substrate</name>
    </ligand>
</feature>
<dbReference type="AlphaFoldDB" id="A0A9D2D002"/>
<dbReference type="EC" id="5.1.3.1" evidence="7 10"/>
<feature type="binding site" evidence="10 13">
    <location>
        <position position="187"/>
    </location>
    <ligand>
        <name>a divalent metal cation</name>
        <dbReference type="ChEBI" id="CHEBI:60240"/>
    </ligand>
</feature>
<comment type="similarity">
    <text evidence="6 10 11">Belongs to the ribulose-phosphate 3-epimerase family.</text>
</comment>
<keyword evidence="13" id="KW-0464">Manganese</keyword>
<dbReference type="Gene3D" id="3.20.20.70">
    <property type="entry name" value="Aldolase class I"/>
    <property type="match status" value="1"/>
</dbReference>
<keyword evidence="13" id="KW-0862">Zinc</keyword>
<dbReference type="InterPro" id="IPR026019">
    <property type="entry name" value="Ribul_P_3_epim"/>
</dbReference>
<evidence type="ECO:0000256" key="11">
    <source>
        <dbReference type="PIRNR" id="PIRNR001461"/>
    </source>
</evidence>
<dbReference type="FunFam" id="3.20.20.70:FF:000004">
    <property type="entry name" value="Ribulose-phosphate 3-epimerase"/>
    <property type="match status" value="1"/>
</dbReference>
<comment type="cofactor">
    <cofactor evidence="5">
        <name>Fe(2+)</name>
        <dbReference type="ChEBI" id="CHEBI:29033"/>
    </cofactor>
</comment>
<evidence type="ECO:0000256" key="13">
    <source>
        <dbReference type="PIRSR" id="PIRSR001461-2"/>
    </source>
</evidence>
<organism evidence="15 16">
    <name type="scientific">Candidatus Borkfalkia avistercoris</name>
    <dbReference type="NCBI Taxonomy" id="2838504"/>
    <lineage>
        <taxon>Bacteria</taxon>
        <taxon>Bacillati</taxon>
        <taxon>Bacillota</taxon>
        <taxon>Clostridia</taxon>
        <taxon>Christensenellales</taxon>
        <taxon>Christensenellaceae</taxon>
        <taxon>Candidatus Borkfalkia</taxon>
    </lineage>
</organism>
<dbReference type="InterPro" id="IPR011060">
    <property type="entry name" value="RibuloseP-bd_barrel"/>
</dbReference>
<dbReference type="Proteomes" id="UP000824132">
    <property type="component" value="Unassembled WGS sequence"/>
</dbReference>
<evidence type="ECO:0000256" key="10">
    <source>
        <dbReference type="HAMAP-Rule" id="MF_02227"/>
    </source>
</evidence>
<evidence type="ECO:0000256" key="6">
    <source>
        <dbReference type="ARBA" id="ARBA00009541"/>
    </source>
</evidence>
<evidence type="ECO:0000256" key="2">
    <source>
        <dbReference type="ARBA" id="ARBA00001936"/>
    </source>
</evidence>
<dbReference type="InterPro" id="IPR013785">
    <property type="entry name" value="Aldolase_TIM"/>
</dbReference>
<dbReference type="InterPro" id="IPR000056">
    <property type="entry name" value="Ribul_P_3_epim-like"/>
</dbReference>
<dbReference type="NCBIfam" id="NF004076">
    <property type="entry name" value="PRK05581.1-4"/>
    <property type="match status" value="1"/>
</dbReference>
<accession>A0A9D2D002</accession>
<comment type="cofactor">
    <cofactor evidence="4">
        <name>Zn(2+)</name>
        <dbReference type="ChEBI" id="CHEBI:29105"/>
    </cofactor>
</comment>
<evidence type="ECO:0000256" key="5">
    <source>
        <dbReference type="ARBA" id="ARBA00001954"/>
    </source>
</evidence>
<comment type="caution">
    <text evidence="15">The sequence shown here is derived from an EMBL/GenBank/DDBJ whole genome shotgun (WGS) entry which is preliminary data.</text>
</comment>
<comment type="cofactor">
    <cofactor evidence="10 13">
        <name>a divalent metal cation</name>
        <dbReference type="ChEBI" id="CHEBI:60240"/>
    </cofactor>
    <text evidence="10 13">Binds 1 divalent metal cation per subunit.</text>
</comment>
<dbReference type="CDD" id="cd00429">
    <property type="entry name" value="RPE"/>
    <property type="match status" value="1"/>
</dbReference>
<proteinExistence type="inferred from homology"/>
<evidence type="ECO:0000256" key="8">
    <source>
        <dbReference type="ARBA" id="ARBA00022723"/>
    </source>
</evidence>
<dbReference type="GO" id="GO:0004750">
    <property type="term" value="F:D-ribulose-phosphate 3-epimerase activity"/>
    <property type="evidence" value="ECO:0007669"/>
    <property type="project" value="UniProtKB-UniRule"/>
</dbReference>
<evidence type="ECO:0000256" key="12">
    <source>
        <dbReference type="PIRSR" id="PIRSR001461-1"/>
    </source>
</evidence>
<dbReference type="NCBIfam" id="TIGR01163">
    <property type="entry name" value="rpe"/>
    <property type="match status" value="1"/>
</dbReference>
<feature type="binding site" evidence="14">
    <location>
        <position position="189"/>
    </location>
    <ligand>
        <name>substrate</name>
    </ligand>
</feature>
<dbReference type="EMBL" id="DXCL01000042">
    <property type="protein sequence ID" value="HIZ03997.1"/>
    <property type="molecule type" value="Genomic_DNA"/>
</dbReference>
<dbReference type="HAMAP" id="MF_02227">
    <property type="entry name" value="RPE"/>
    <property type="match status" value="1"/>
</dbReference>
<gene>
    <name evidence="10 15" type="primary">rpe</name>
    <name evidence="15" type="ORF">H9727_06900</name>
</gene>
<protein>
    <recommendedName>
        <fullName evidence="7 10">Ribulose-phosphate 3-epimerase</fullName>
        <ecNumber evidence="7 10">5.1.3.1</ecNumber>
    </recommendedName>
</protein>
<dbReference type="PIRSF" id="PIRSF001461">
    <property type="entry name" value="RPE"/>
    <property type="match status" value="1"/>
</dbReference>
<evidence type="ECO:0000256" key="9">
    <source>
        <dbReference type="ARBA" id="ARBA00023235"/>
    </source>
</evidence>
<dbReference type="Pfam" id="PF00834">
    <property type="entry name" value="Ribul_P_3_epim"/>
    <property type="match status" value="1"/>
</dbReference>
<comment type="pathway">
    <text evidence="10">Carbohydrate degradation.</text>
</comment>
<evidence type="ECO:0000256" key="7">
    <source>
        <dbReference type="ARBA" id="ARBA00013188"/>
    </source>
</evidence>
<feature type="binding site" evidence="10 14">
    <location>
        <position position="19"/>
    </location>
    <ligand>
        <name>substrate</name>
    </ligand>
</feature>
<keyword evidence="8 10" id="KW-0479">Metal-binding</keyword>
<evidence type="ECO:0000256" key="4">
    <source>
        <dbReference type="ARBA" id="ARBA00001947"/>
    </source>
</evidence>